<dbReference type="GO" id="GO:0060285">
    <property type="term" value="P:cilium-dependent cell motility"/>
    <property type="evidence" value="ECO:0007669"/>
    <property type="project" value="TreeGrafter"/>
</dbReference>
<feature type="domain" description="DM10" evidence="7">
    <location>
        <begin position="242"/>
        <end position="340"/>
    </location>
</feature>
<dbReference type="Gene3D" id="2.30.29.170">
    <property type="match status" value="3"/>
</dbReference>
<dbReference type="SMART" id="SM00676">
    <property type="entry name" value="DM10"/>
    <property type="match status" value="1"/>
</dbReference>
<dbReference type="InterPro" id="IPR040193">
    <property type="entry name" value="EFHC1/EFHC2/EFHB"/>
</dbReference>
<evidence type="ECO:0000313" key="9">
    <source>
        <dbReference type="Proteomes" id="UP000024404"/>
    </source>
</evidence>
<feature type="compositionally biased region" description="Low complexity" evidence="6">
    <location>
        <begin position="211"/>
        <end position="220"/>
    </location>
</feature>
<evidence type="ECO:0000256" key="4">
    <source>
        <dbReference type="ARBA" id="ARBA00023212"/>
    </source>
</evidence>
<evidence type="ECO:0000313" key="8">
    <source>
        <dbReference type="EnsemblMetazoa" id="OVOC2885.1"/>
    </source>
</evidence>
<dbReference type="EMBL" id="CMVM020000076">
    <property type="status" value="NOT_ANNOTATED_CDS"/>
    <property type="molecule type" value="Genomic_DNA"/>
</dbReference>
<dbReference type="GO" id="GO:0005930">
    <property type="term" value="C:axoneme"/>
    <property type="evidence" value="ECO:0007669"/>
    <property type="project" value="UniProtKB-SubCell"/>
</dbReference>
<dbReference type="GO" id="GO:0072686">
    <property type="term" value="C:mitotic spindle"/>
    <property type="evidence" value="ECO:0007669"/>
    <property type="project" value="TreeGrafter"/>
</dbReference>
<dbReference type="AlphaFoldDB" id="A0A8R1XV70"/>
<dbReference type="Pfam" id="PF06565">
    <property type="entry name" value="DM10_dom"/>
    <property type="match status" value="2"/>
</dbReference>
<evidence type="ECO:0000256" key="2">
    <source>
        <dbReference type="ARBA" id="ARBA00022490"/>
    </source>
</evidence>
<dbReference type="PANTHER" id="PTHR12086:SF9">
    <property type="entry name" value="EF-HAND DOMAIN-CONTAINING PROTEIN 1"/>
    <property type="match status" value="1"/>
</dbReference>
<evidence type="ECO:0000256" key="6">
    <source>
        <dbReference type="SAM" id="MobiDB-lite"/>
    </source>
</evidence>
<evidence type="ECO:0000256" key="3">
    <source>
        <dbReference type="ARBA" id="ARBA00022737"/>
    </source>
</evidence>
<name>A0A8R1XV70_ONCVO</name>
<evidence type="ECO:0000256" key="1">
    <source>
        <dbReference type="ARBA" id="ARBA00004430"/>
    </source>
</evidence>
<reference evidence="8" key="2">
    <citation type="submission" date="2022-06" db="UniProtKB">
        <authorList>
            <consortium name="EnsemblMetazoa"/>
        </authorList>
    </citation>
    <scope>IDENTIFICATION</scope>
</reference>
<sequence>MSVLSLIQQAMSVNEFIGWCGIDALNAEKKYKKPSQLLPSPFAMNTKMSNRDDEKKLTEQHFTSDESAPKYGPLFIDCLQMENDKPDILSFECYSFQPDPETHFHRQLHYIQPMKLLYHLSDNTVSLIEPHVPNNTILLNRTFTHQRVPKLNRNYDQNYLHWSDLNVGKDIHLFSGTYRITACDHQTRDFLTRKGIEVNEEEEVPMDPWIQNQEKQQSSNKNKESEEEKFEWKHEKVDYSDAPAKLHLLACWLDNTFVRTFHMIVHTIDDTVALVENTCGFRGQLFLKRNKLPFIKKSDARQFYRSSEMRPGLWVEVYTRPMFIFSCEGSETRNFLKRFGPIDFENYENALLNGPPPEVIENMPSEMKFIALMEEGKGLFEDIKFLITFHVSKEKLDITEAVKDQKWCGGRTFLSGINCSRYDMDKYKIGSTLRIYRWNFRLMEADDITRQYLLSKKNQ</sequence>
<keyword evidence="5" id="KW-0966">Cell projection</keyword>
<evidence type="ECO:0000256" key="5">
    <source>
        <dbReference type="ARBA" id="ARBA00023273"/>
    </source>
</evidence>
<dbReference type="EnsemblMetazoa" id="OVOC2885.1">
    <property type="protein sequence ID" value="OVOC2885.1"/>
    <property type="gene ID" value="WBGene00239694"/>
</dbReference>
<proteinExistence type="predicted"/>
<dbReference type="GO" id="GO:0043014">
    <property type="term" value="F:alpha-tubulin binding"/>
    <property type="evidence" value="ECO:0007669"/>
    <property type="project" value="TreeGrafter"/>
</dbReference>
<comment type="subcellular location">
    <subcellularLocation>
        <location evidence="1">Cytoplasm</location>
        <location evidence="1">Cytoskeleton</location>
        <location evidence="1">Cilium axoneme</location>
    </subcellularLocation>
</comment>
<dbReference type="PANTHER" id="PTHR12086">
    <property type="entry name" value="EF-HAND DOMAIN C-TERMINAL CONTAINING PROTEIN"/>
    <property type="match status" value="1"/>
</dbReference>
<dbReference type="GO" id="GO:0007052">
    <property type="term" value="P:mitotic spindle organization"/>
    <property type="evidence" value="ECO:0007669"/>
    <property type="project" value="TreeGrafter"/>
</dbReference>
<evidence type="ECO:0000259" key="7">
    <source>
        <dbReference type="PROSITE" id="PS51336"/>
    </source>
</evidence>
<dbReference type="PROSITE" id="PS51336">
    <property type="entry name" value="DM10"/>
    <property type="match status" value="3"/>
</dbReference>
<feature type="domain" description="DM10" evidence="7">
    <location>
        <begin position="85"/>
        <end position="195"/>
    </location>
</feature>
<keyword evidence="9" id="KW-1185">Reference proteome</keyword>
<feature type="domain" description="DM10" evidence="7">
    <location>
        <begin position="363"/>
        <end position="457"/>
    </location>
</feature>
<keyword evidence="2" id="KW-0963">Cytoplasm</keyword>
<keyword evidence="4" id="KW-0206">Cytoskeleton</keyword>
<dbReference type="GO" id="GO:0000281">
    <property type="term" value="P:mitotic cytokinesis"/>
    <property type="evidence" value="ECO:0007669"/>
    <property type="project" value="TreeGrafter"/>
</dbReference>
<protein>
    <recommendedName>
        <fullName evidence="7">DM10 domain-containing protein</fullName>
    </recommendedName>
</protein>
<reference evidence="9" key="1">
    <citation type="submission" date="2013-10" db="EMBL/GenBank/DDBJ databases">
        <title>Genome sequencing of Onchocerca volvulus.</title>
        <authorList>
            <person name="Cotton J."/>
            <person name="Tsai J."/>
            <person name="Stanley E."/>
            <person name="Tracey A."/>
            <person name="Holroyd N."/>
            <person name="Lustigman S."/>
            <person name="Berriman M."/>
        </authorList>
    </citation>
    <scope>NUCLEOTIDE SEQUENCE</scope>
</reference>
<keyword evidence="3" id="KW-0677">Repeat</keyword>
<organism evidence="8 9">
    <name type="scientific">Onchocerca volvulus</name>
    <dbReference type="NCBI Taxonomy" id="6282"/>
    <lineage>
        <taxon>Eukaryota</taxon>
        <taxon>Metazoa</taxon>
        <taxon>Ecdysozoa</taxon>
        <taxon>Nematoda</taxon>
        <taxon>Chromadorea</taxon>
        <taxon>Rhabditida</taxon>
        <taxon>Spirurina</taxon>
        <taxon>Spiruromorpha</taxon>
        <taxon>Filarioidea</taxon>
        <taxon>Onchocercidae</taxon>
        <taxon>Onchocerca</taxon>
    </lineage>
</organism>
<dbReference type="Proteomes" id="UP000024404">
    <property type="component" value="Unassembled WGS sequence"/>
</dbReference>
<accession>A0A8R1XV70</accession>
<dbReference type="InterPro" id="IPR006602">
    <property type="entry name" value="DM10_dom"/>
</dbReference>
<dbReference type="OMA" id="YRITSCD"/>
<feature type="region of interest" description="Disordered" evidence="6">
    <location>
        <begin position="202"/>
        <end position="227"/>
    </location>
</feature>